<dbReference type="Pfam" id="PF00132">
    <property type="entry name" value="Hexapep"/>
    <property type="match status" value="1"/>
</dbReference>
<evidence type="ECO:0000256" key="2">
    <source>
        <dbReference type="ARBA" id="ARBA00022679"/>
    </source>
</evidence>
<comment type="similarity">
    <text evidence="1">Belongs to the transferase hexapeptide repeat family.</text>
</comment>
<dbReference type="GO" id="GO:0008374">
    <property type="term" value="F:O-acyltransferase activity"/>
    <property type="evidence" value="ECO:0007669"/>
    <property type="project" value="TreeGrafter"/>
</dbReference>
<dbReference type="SUPFAM" id="SSF51161">
    <property type="entry name" value="Trimeric LpxA-like enzymes"/>
    <property type="match status" value="1"/>
</dbReference>
<dbReference type="InterPro" id="IPR001451">
    <property type="entry name" value="Hexapep"/>
</dbReference>
<dbReference type="PANTHER" id="PTHR23416:SF23">
    <property type="entry name" value="ACETYLTRANSFERASE C18B11.09C-RELATED"/>
    <property type="match status" value="1"/>
</dbReference>
<dbReference type="CDD" id="cd05825">
    <property type="entry name" value="LbH_wcaF_like"/>
    <property type="match status" value="1"/>
</dbReference>
<protein>
    <submittedName>
        <fullName evidence="3">Colanic acid biosynthesis acetyltransferase</fullName>
    </submittedName>
</protein>
<comment type="caution">
    <text evidence="3">The sequence shown here is derived from an EMBL/GenBank/DDBJ whole genome shotgun (WGS) entry which is preliminary data.</text>
</comment>
<dbReference type="AlphaFoldDB" id="A0A927B0X0"/>
<dbReference type="InterPro" id="IPR011004">
    <property type="entry name" value="Trimer_LpxA-like_sf"/>
</dbReference>
<evidence type="ECO:0000313" key="3">
    <source>
        <dbReference type="EMBL" id="MBD2753303.1"/>
    </source>
</evidence>
<dbReference type="GO" id="GO:0005829">
    <property type="term" value="C:cytosol"/>
    <property type="evidence" value="ECO:0007669"/>
    <property type="project" value="TreeGrafter"/>
</dbReference>
<dbReference type="Gene3D" id="2.160.10.10">
    <property type="entry name" value="Hexapeptide repeat proteins"/>
    <property type="match status" value="1"/>
</dbReference>
<dbReference type="Proteomes" id="UP000653797">
    <property type="component" value="Unassembled WGS sequence"/>
</dbReference>
<organism evidence="3 4">
    <name type="scientific">Spirosoma validum</name>
    <dbReference type="NCBI Taxonomy" id="2771355"/>
    <lineage>
        <taxon>Bacteria</taxon>
        <taxon>Pseudomonadati</taxon>
        <taxon>Bacteroidota</taxon>
        <taxon>Cytophagia</taxon>
        <taxon>Cytophagales</taxon>
        <taxon>Cytophagaceae</taxon>
        <taxon>Spirosoma</taxon>
    </lineage>
</organism>
<dbReference type="InterPro" id="IPR051159">
    <property type="entry name" value="Hexapeptide_acetyltransf"/>
</dbReference>
<proteinExistence type="inferred from homology"/>
<dbReference type="PANTHER" id="PTHR23416">
    <property type="entry name" value="SIALIC ACID SYNTHASE-RELATED"/>
    <property type="match status" value="1"/>
</dbReference>
<keyword evidence="4" id="KW-1185">Reference proteome</keyword>
<evidence type="ECO:0000313" key="4">
    <source>
        <dbReference type="Proteomes" id="UP000653797"/>
    </source>
</evidence>
<gene>
    <name evidence="3" type="ORF">IC230_10415</name>
</gene>
<dbReference type="RefSeq" id="WP_191038928.1">
    <property type="nucleotide sequence ID" value="NZ_JACXAA010000003.1"/>
</dbReference>
<dbReference type="EMBL" id="JACXAA010000003">
    <property type="protein sequence ID" value="MBD2753303.1"/>
    <property type="molecule type" value="Genomic_DNA"/>
</dbReference>
<keyword evidence="2" id="KW-0808">Transferase</keyword>
<name>A0A927B0X0_9BACT</name>
<sequence length="178" mass="20058">MLTNPQIHKQVDAYSSPWRVKDRIKLLIWEYVWAFFCSWTPKPANPWRLFWLKVFGAKIYGTPFVHQRARIQIPWHLIMHDRACLGDRANAYSLGVIEIHEHATIAQEAYLCTGTHDFDKPEMNLVTSPISIGAQAFIGARAFILPGTIIGEYAIVGACSVVTKSVPPNTTVKGNPAR</sequence>
<reference evidence="3" key="1">
    <citation type="submission" date="2020-09" db="EMBL/GenBank/DDBJ databases">
        <authorList>
            <person name="Kim M.K."/>
        </authorList>
    </citation>
    <scope>NUCLEOTIDE SEQUENCE</scope>
    <source>
        <strain evidence="3">BT704</strain>
    </source>
</reference>
<accession>A0A927B0X0</accession>
<evidence type="ECO:0000256" key="1">
    <source>
        <dbReference type="ARBA" id="ARBA00007274"/>
    </source>
</evidence>